<accession>A0ABU9LHX5</accession>
<dbReference type="GO" id="GO:0016787">
    <property type="term" value="F:hydrolase activity"/>
    <property type="evidence" value="ECO:0007669"/>
    <property type="project" value="UniProtKB-KW"/>
</dbReference>
<keyword evidence="2" id="KW-1185">Reference proteome</keyword>
<dbReference type="Gene3D" id="3.10.129.10">
    <property type="entry name" value="Hotdog Thioesterase"/>
    <property type="match status" value="1"/>
</dbReference>
<dbReference type="Proteomes" id="UP001398420">
    <property type="component" value="Unassembled WGS sequence"/>
</dbReference>
<organism evidence="1 2">
    <name type="scientific">Kurthia gibsonii</name>
    <dbReference type="NCBI Taxonomy" id="33946"/>
    <lineage>
        <taxon>Bacteria</taxon>
        <taxon>Bacillati</taxon>
        <taxon>Bacillota</taxon>
        <taxon>Bacilli</taxon>
        <taxon>Bacillales</taxon>
        <taxon>Caryophanaceae</taxon>
        <taxon>Kurthia</taxon>
    </lineage>
</organism>
<evidence type="ECO:0000313" key="1">
    <source>
        <dbReference type="EMBL" id="MEL5987423.1"/>
    </source>
</evidence>
<evidence type="ECO:0000313" key="2">
    <source>
        <dbReference type="Proteomes" id="UP001398420"/>
    </source>
</evidence>
<keyword evidence="1" id="KW-0378">Hydrolase</keyword>
<dbReference type="Pfam" id="PF13279">
    <property type="entry name" value="4HBT_2"/>
    <property type="match status" value="1"/>
</dbReference>
<dbReference type="EC" id="3.1.2.-" evidence="1"/>
<name>A0ABU9LHX5_9BACL</name>
<proteinExistence type="predicted"/>
<dbReference type="CDD" id="cd00586">
    <property type="entry name" value="4HBT"/>
    <property type="match status" value="1"/>
</dbReference>
<dbReference type="RefSeq" id="WP_068452095.1">
    <property type="nucleotide sequence ID" value="NZ_CP147847.1"/>
</dbReference>
<dbReference type="SUPFAM" id="SSF54637">
    <property type="entry name" value="Thioesterase/thiol ester dehydrase-isomerase"/>
    <property type="match status" value="1"/>
</dbReference>
<dbReference type="InterPro" id="IPR029069">
    <property type="entry name" value="HotDog_dom_sf"/>
</dbReference>
<reference evidence="1 2" key="1">
    <citation type="submission" date="2024-04" db="EMBL/GenBank/DDBJ databases">
        <authorList>
            <person name="Wu Y.S."/>
            <person name="Zhang L."/>
        </authorList>
    </citation>
    <scope>NUCLEOTIDE SEQUENCE [LARGE SCALE GENOMIC DNA]</scope>
    <source>
        <strain evidence="1 2">KG-01</strain>
    </source>
</reference>
<sequence length="145" mass="16615">MKESYIQDFEAWQKEFTFSIDIEVRFSETDLFGHLNNTVPFVYFEQARIALMKEYELVGANLSPDSPIVPVVADLQCDFLKQIFFGETIQMFAKFAKLGSSSVDIHYMGVVNGEVRLTGRGTLVQMNAHTGRAEKWSMPQIQRIH</sequence>
<protein>
    <submittedName>
        <fullName evidence="1">Thioesterase family protein</fullName>
        <ecNumber evidence="1">3.1.2.-</ecNumber>
    </submittedName>
</protein>
<dbReference type="EMBL" id="JBCEWA010000002">
    <property type="protein sequence ID" value="MEL5987423.1"/>
    <property type="molecule type" value="Genomic_DNA"/>
</dbReference>
<gene>
    <name evidence="1" type="ORF">AAF454_03160</name>
</gene>
<comment type="caution">
    <text evidence="1">The sequence shown here is derived from an EMBL/GenBank/DDBJ whole genome shotgun (WGS) entry which is preliminary data.</text>
</comment>